<accession>A0A178IJ36</accession>
<dbReference type="InterPro" id="IPR017853">
    <property type="entry name" value="GH"/>
</dbReference>
<dbReference type="PANTHER" id="PTHR42732:SF1">
    <property type="entry name" value="BETA-MANNOSIDASE"/>
    <property type="match status" value="1"/>
</dbReference>
<organism evidence="1 2">
    <name type="scientific">Termitidicoccus mucosus</name>
    <dbReference type="NCBI Taxonomy" id="1184151"/>
    <lineage>
        <taxon>Bacteria</taxon>
        <taxon>Pseudomonadati</taxon>
        <taxon>Verrucomicrobiota</taxon>
        <taxon>Opitutia</taxon>
        <taxon>Opitutales</taxon>
        <taxon>Opitutaceae</taxon>
        <taxon>Termitidicoccus</taxon>
    </lineage>
</organism>
<evidence type="ECO:0008006" key="3">
    <source>
        <dbReference type="Google" id="ProtNLM"/>
    </source>
</evidence>
<dbReference type="InterPro" id="IPR008979">
    <property type="entry name" value="Galactose-bd-like_sf"/>
</dbReference>
<dbReference type="Proteomes" id="UP000078486">
    <property type="component" value="Unassembled WGS sequence"/>
</dbReference>
<dbReference type="STRING" id="1184151.AW736_11355"/>
<evidence type="ECO:0000313" key="2">
    <source>
        <dbReference type="Proteomes" id="UP000078486"/>
    </source>
</evidence>
<dbReference type="PANTHER" id="PTHR42732">
    <property type="entry name" value="BETA-GALACTOSIDASE"/>
    <property type="match status" value="1"/>
</dbReference>
<dbReference type="SUPFAM" id="SSF51445">
    <property type="entry name" value="(Trans)glycosidases"/>
    <property type="match status" value="1"/>
</dbReference>
<gene>
    <name evidence="1" type="ORF">AW736_11355</name>
</gene>
<dbReference type="SUPFAM" id="SSF49785">
    <property type="entry name" value="Galactose-binding domain-like"/>
    <property type="match status" value="1"/>
</dbReference>
<dbReference type="AlphaFoldDB" id="A0A178IJ36"/>
<evidence type="ECO:0000313" key="1">
    <source>
        <dbReference type="EMBL" id="OAM89904.1"/>
    </source>
</evidence>
<dbReference type="InterPro" id="IPR051913">
    <property type="entry name" value="GH2_Domain-Containing"/>
</dbReference>
<dbReference type="Gene3D" id="3.20.20.80">
    <property type="entry name" value="Glycosidases"/>
    <property type="match status" value="1"/>
</dbReference>
<dbReference type="Gene3D" id="2.60.120.260">
    <property type="entry name" value="Galactose-binding domain-like"/>
    <property type="match status" value="1"/>
</dbReference>
<proteinExistence type="predicted"/>
<comment type="caution">
    <text evidence="1">The sequence shown here is derived from an EMBL/GenBank/DDBJ whole genome shotgun (WGS) entry which is preliminary data.</text>
</comment>
<reference evidence="1 2" key="1">
    <citation type="submission" date="2016-01" db="EMBL/GenBank/DDBJ databases">
        <title>High potential of lignocellulose degradation of a new Verrucomicrobia species.</title>
        <authorList>
            <person name="Wang Y."/>
            <person name="Shi Y."/>
            <person name="Qiu Z."/>
            <person name="Liu S."/>
            <person name="Yang H."/>
        </authorList>
    </citation>
    <scope>NUCLEOTIDE SEQUENCE [LARGE SCALE GENOMIC DNA]</scope>
    <source>
        <strain evidence="1 2">TSB47</strain>
    </source>
</reference>
<keyword evidence="2" id="KW-1185">Reference proteome</keyword>
<sequence length="918" mass="103092">MFFLVFSVCVGAAFVSGEEMPLSGEWEVSLSDPASGAAEWRKIVLPGTLDDAGIGAPLALEPKLDSQVLARLQRRFTHVGPAWYRRDVAIPASWEGRPVILELERVLWESRVWVDGRELSSADSLSAPHRHDLGTLSPGHHELLVRVDNSEIHPGISRLAQSFTGPGDRPLAHAYTNHTQIMWNGMLGTLVLKAESGRPHIDKMAVYPRVSPSYGLRIQLGFPGRKTGAATGRVRLVLRSGENTVIAETVKDFSMDEKALSSTIDWELTGAAIQAWDEFHPACYRLEARIPGDDDALCEARFGFRVLEGKGGSLVLNGKRIFLRGTLECAIFPLTGYPPTTVGEWKHILGRAREWGLNHLRFHSWCPPRAAFQAADELGFYLQIELPHWSHDVGANRRSWEFLDEEADRILAEYGNHPSFLLFSMGNELQGDMSLPDKLVRRLRQADARRLYSVTTFTFEKGFGRSPAPSDEFFVTRRTEKGWIRGQGIFNTSEPTFDNDYDKEVDYIKVPVITHEIGQYSVYPDLSEIARYTENLVPLNFMAIKNDLLARGLLNLAPEFTKNTGRFAALLYKEEIERALRTSRFDGFQLLGLQDFPGQGTALVGLLNAFWDSKEVITAEEFRQFCGPVVPLARISRVTLERGEALPVKFELANFFEDMPEAELAWSLLDRTKNVIARGRIQHIHSKAGELAEVGEADIRIPEGSTAEQWTLQAQLVGTAFHNAWKIWIYPKTHPPGVPAGVVFTSSLDEAMRALSEGKRVLFNPVVEQIEGIEGRFLPVFWSPFHSPEKQSGTMGMMCDPSHPALRGFPTESHSDWQWWDLALRSRSVVLDGLPVMPLVRVVDNFERNHSLGAVFEARVGDGKLLFSAIDISHDLEKRPVARQLKAALLSYMVSEEFKPVHNLTQEQLAGFVRWRKQ</sequence>
<protein>
    <recommendedName>
        <fullName evidence="3">Glycoside hydrolase family 2</fullName>
    </recommendedName>
</protein>
<name>A0A178IJ36_9BACT</name>
<dbReference type="EMBL" id="LRRQ01000076">
    <property type="protein sequence ID" value="OAM89904.1"/>
    <property type="molecule type" value="Genomic_DNA"/>
</dbReference>